<reference evidence="1 2" key="1">
    <citation type="submission" date="2017-01" db="EMBL/GenBank/DDBJ databases">
        <title>Genomic analysis of Xuhuaishuia manganoxidans DY6-4.</title>
        <authorList>
            <person name="Wang X."/>
        </authorList>
    </citation>
    <scope>NUCLEOTIDE SEQUENCE [LARGE SCALE GENOMIC DNA]</scope>
    <source>
        <strain evidence="1 2">DY6-4</strain>
    </source>
</reference>
<dbReference type="Proteomes" id="UP000187266">
    <property type="component" value="Chromosome"/>
</dbReference>
<protein>
    <submittedName>
        <fullName evidence="1">Stress responsive protein</fullName>
    </submittedName>
</protein>
<evidence type="ECO:0000313" key="1">
    <source>
        <dbReference type="EMBL" id="APX89050.1"/>
    </source>
</evidence>
<accession>A0A1U7DGC0</accession>
<dbReference type="Pfam" id="PF07876">
    <property type="entry name" value="Dabb"/>
    <property type="match status" value="1"/>
</dbReference>
<dbReference type="RefSeq" id="WP_076979073.1">
    <property type="nucleotide sequence ID" value="NZ_CP019124.1"/>
</dbReference>
<dbReference type="Gene3D" id="3.30.70.100">
    <property type="match status" value="1"/>
</dbReference>
<dbReference type="PROSITE" id="PS51502">
    <property type="entry name" value="S_R_A_B_BARREL"/>
    <property type="match status" value="1"/>
</dbReference>
<sequence>MIRHIVFFTVPRDGDIETARKGLQILTRIPHASHLEVALNRKSDPTSKEVDIVVYGEFEDEAALAAYKAHEIYAESIRRVKPLREMRLAVDYRVAEAFDTDAGADPDEG</sequence>
<dbReference type="OrthoDB" id="9813140at2"/>
<organism evidence="1 2">
    <name type="scientific">Brevirhabdus pacifica</name>
    <dbReference type="NCBI Taxonomy" id="1267768"/>
    <lineage>
        <taxon>Bacteria</taxon>
        <taxon>Pseudomonadati</taxon>
        <taxon>Pseudomonadota</taxon>
        <taxon>Alphaproteobacteria</taxon>
        <taxon>Rhodobacterales</taxon>
        <taxon>Paracoccaceae</taxon>
        <taxon>Brevirhabdus</taxon>
    </lineage>
</organism>
<evidence type="ECO:0000313" key="2">
    <source>
        <dbReference type="Proteomes" id="UP000187266"/>
    </source>
</evidence>
<dbReference type="SUPFAM" id="SSF54909">
    <property type="entry name" value="Dimeric alpha+beta barrel"/>
    <property type="match status" value="1"/>
</dbReference>
<dbReference type="SMART" id="SM00886">
    <property type="entry name" value="Dabb"/>
    <property type="match status" value="1"/>
</dbReference>
<keyword evidence="2" id="KW-1185">Reference proteome</keyword>
<proteinExistence type="predicted"/>
<accession>A0A2M9DF11</accession>
<dbReference type="InterPro" id="IPR011008">
    <property type="entry name" value="Dimeric_a/b-barrel"/>
</dbReference>
<dbReference type="EMBL" id="CP019124">
    <property type="protein sequence ID" value="APX89050.1"/>
    <property type="molecule type" value="Genomic_DNA"/>
</dbReference>
<gene>
    <name evidence="1" type="ORF">BV394_04350</name>
</gene>
<name>A0A1U7DGC0_9RHOB</name>
<dbReference type="AlphaFoldDB" id="A0A1U7DGC0"/>
<dbReference type="InterPro" id="IPR013097">
    <property type="entry name" value="Dabb"/>
</dbReference>